<feature type="chain" id="PRO_5028967233" evidence="1">
    <location>
        <begin position="22"/>
        <end position="286"/>
    </location>
</feature>
<reference evidence="2 3" key="1">
    <citation type="submission" date="2020-01" db="EMBL/GenBank/DDBJ databases">
        <authorList>
            <consortium name="DOE Joint Genome Institute"/>
            <person name="Haridas S."/>
            <person name="Albert R."/>
            <person name="Binder M."/>
            <person name="Bloem J."/>
            <person name="Labutti K."/>
            <person name="Salamov A."/>
            <person name="Andreopoulos B."/>
            <person name="Baker S.E."/>
            <person name="Barry K."/>
            <person name="Bills G."/>
            <person name="Bluhm B.H."/>
            <person name="Cannon C."/>
            <person name="Castanera R."/>
            <person name="Culley D.E."/>
            <person name="Daum C."/>
            <person name="Ezra D."/>
            <person name="Gonzalez J.B."/>
            <person name="Henrissat B."/>
            <person name="Kuo A."/>
            <person name="Liang C."/>
            <person name="Lipzen A."/>
            <person name="Lutzoni F."/>
            <person name="Magnuson J."/>
            <person name="Mondo S."/>
            <person name="Nolan M."/>
            <person name="Ohm R."/>
            <person name="Pangilinan J."/>
            <person name="Park H.-J.H."/>
            <person name="Ramirez L."/>
            <person name="Alfaro M."/>
            <person name="Sun H."/>
            <person name="Tritt A."/>
            <person name="Yoshinaga Y."/>
            <person name="Zwiers L.-H.L."/>
            <person name="Turgeon B.G."/>
            <person name="Goodwin S.B."/>
            <person name="Spatafora J.W."/>
            <person name="Crous P.W."/>
            <person name="Grigoriev I.V."/>
        </authorList>
    </citation>
    <scope>NUCLEOTIDE SEQUENCE [LARGE SCALE GENOMIC DNA]</scope>
    <source>
        <strain evidence="2 3">CBS 611.86</strain>
    </source>
</reference>
<evidence type="ECO:0000313" key="2">
    <source>
        <dbReference type="EMBL" id="KAF2877956.1"/>
    </source>
</evidence>
<protein>
    <submittedName>
        <fullName evidence="2">Uncharacterized protein</fullName>
    </submittedName>
</protein>
<dbReference type="AlphaFoldDB" id="A0A7C8MGU9"/>
<dbReference type="OrthoDB" id="5431298at2759"/>
<name>A0A7C8MGU9_9PLEO</name>
<comment type="caution">
    <text evidence="2">The sequence shown here is derived from an EMBL/GenBank/DDBJ whole genome shotgun (WGS) entry which is preliminary data.</text>
</comment>
<keyword evidence="1" id="KW-0732">Signal</keyword>
<dbReference type="Proteomes" id="UP000481861">
    <property type="component" value="Unassembled WGS sequence"/>
</dbReference>
<dbReference type="EMBL" id="JAADJZ010000001">
    <property type="protein sequence ID" value="KAF2877956.1"/>
    <property type="molecule type" value="Genomic_DNA"/>
</dbReference>
<proteinExistence type="predicted"/>
<keyword evidence="3" id="KW-1185">Reference proteome</keyword>
<evidence type="ECO:0000256" key="1">
    <source>
        <dbReference type="SAM" id="SignalP"/>
    </source>
</evidence>
<gene>
    <name evidence="2" type="ORF">BDV95DRAFT_588955</name>
</gene>
<organism evidence="2 3">
    <name type="scientific">Massariosphaeria phaeospora</name>
    <dbReference type="NCBI Taxonomy" id="100035"/>
    <lineage>
        <taxon>Eukaryota</taxon>
        <taxon>Fungi</taxon>
        <taxon>Dikarya</taxon>
        <taxon>Ascomycota</taxon>
        <taxon>Pezizomycotina</taxon>
        <taxon>Dothideomycetes</taxon>
        <taxon>Pleosporomycetidae</taxon>
        <taxon>Pleosporales</taxon>
        <taxon>Pleosporales incertae sedis</taxon>
        <taxon>Massariosphaeria</taxon>
    </lineage>
</organism>
<accession>A0A7C8MGU9</accession>
<evidence type="ECO:0000313" key="3">
    <source>
        <dbReference type="Proteomes" id="UP000481861"/>
    </source>
</evidence>
<sequence length="286" mass="31204">MRPSTALLAAASLLGLAAASALPSREKVCVSPQVWNECNDGWRGCCLGDPCKETIKGFSMSACPNSEEVPYKPAAETPASGSNFSSMAPQVDLWKKVCEFDNSDCNWSPTFFPIKTHDETYTKKSTTSQFHIQKDDGALGARRDVIALFSGIPADITTCRMFWYKPSGGIFFGTWNVGNIRYSTLKLGGKPFAEAVGSADVSYKNTKALITAEAAQGMLDLGDWAKGYGEAMLRGSEEFNCAGSELAVHFRLEAMMESAVIVDQVAKETSENPWVLRAGWVLKYEW</sequence>
<feature type="signal peptide" evidence="1">
    <location>
        <begin position="1"/>
        <end position="21"/>
    </location>
</feature>